<dbReference type="SUPFAM" id="SSF81606">
    <property type="entry name" value="PP2C-like"/>
    <property type="match status" value="1"/>
</dbReference>
<protein>
    <recommendedName>
        <fullName evidence="1">Protein phosphatase</fullName>
        <ecNumber evidence="1">3.1.3.16</ecNumber>
    </recommendedName>
</protein>
<comment type="cofactor">
    <cofactor evidence="1">
        <name>Mg(2+)</name>
        <dbReference type="ChEBI" id="CHEBI:18420"/>
    </cofactor>
</comment>
<feature type="compositionally biased region" description="Polar residues" evidence="2">
    <location>
        <begin position="84"/>
        <end position="103"/>
    </location>
</feature>
<name>A0A813E6U1_POLGL</name>
<evidence type="ECO:0000256" key="1">
    <source>
        <dbReference type="RuleBase" id="RU366020"/>
    </source>
</evidence>
<evidence type="ECO:0000313" key="3">
    <source>
        <dbReference type="EMBL" id="CAE8594634.1"/>
    </source>
</evidence>
<comment type="catalytic activity">
    <reaction evidence="1">
        <text>O-phospho-L-threonyl-[protein] + H2O = L-threonyl-[protein] + phosphate</text>
        <dbReference type="Rhea" id="RHEA:47004"/>
        <dbReference type="Rhea" id="RHEA-COMP:11060"/>
        <dbReference type="Rhea" id="RHEA-COMP:11605"/>
        <dbReference type="ChEBI" id="CHEBI:15377"/>
        <dbReference type="ChEBI" id="CHEBI:30013"/>
        <dbReference type="ChEBI" id="CHEBI:43474"/>
        <dbReference type="ChEBI" id="CHEBI:61977"/>
        <dbReference type="EC" id="3.1.3.16"/>
    </reaction>
</comment>
<dbReference type="AlphaFoldDB" id="A0A813E6U1"/>
<feature type="compositionally biased region" description="Basic and acidic residues" evidence="2">
    <location>
        <begin position="175"/>
        <end position="187"/>
    </location>
</feature>
<keyword evidence="1" id="KW-0464">Manganese</keyword>
<keyword evidence="1" id="KW-0904">Protein phosphatase</keyword>
<dbReference type="InterPro" id="IPR039123">
    <property type="entry name" value="PPTC7"/>
</dbReference>
<comment type="catalytic activity">
    <reaction evidence="1">
        <text>O-phospho-L-seryl-[protein] + H2O = L-seryl-[protein] + phosphate</text>
        <dbReference type="Rhea" id="RHEA:20629"/>
        <dbReference type="Rhea" id="RHEA-COMP:9863"/>
        <dbReference type="Rhea" id="RHEA-COMP:11604"/>
        <dbReference type="ChEBI" id="CHEBI:15377"/>
        <dbReference type="ChEBI" id="CHEBI:29999"/>
        <dbReference type="ChEBI" id="CHEBI:43474"/>
        <dbReference type="ChEBI" id="CHEBI:83421"/>
        <dbReference type="EC" id="3.1.3.16"/>
    </reaction>
</comment>
<evidence type="ECO:0000313" key="4">
    <source>
        <dbReference type="Proteomes" id="UP000654075"/>
    </source>
</evidence>
<comment type="cofactor">
    <cofactor evidence="1">
        <name>Mn(2+)</name>
        <dbReference type="ChEBI" id="CHEBI:29035"/>
    </cofactor>
</comment>
<accession>A0A813E6U1</accession>
<dbReference type="PANTHER" id="PTHR12320">
    <property type="entry name" value="PROTEIN PHOSPHATASE 2C"/>
    <property type="match status" value="1"/>
</dbReference>
<dbReference type="GO" id="GO:0046872">
    <property type="term" value="F:metal ion binding"/>
    <property type="evidence" value="ECO:0007669"/>
    <property type="project" value="UniProtKB-UniRule"/>
</dbReference>
<keyword evidence="1" id="KW-0460">Magnesium</keyword>
<keyword evidence="1" id="KW-0378">Hydrolase</keyword>
<proteinExistence type="inferred from homology"/>
<dbReference type="EC" id="3.1.3.16" evidence="1"/>
<sequence>MAPVPLAQRVAAAPPADLSGKDGTLLVKFLQSLGTRQSQFQVHANGALRRLQRKAAPCPDEASAVPLSALAMKPRKQSEDSTSEVHQQMTRSESTASCDSSSLDQDESSIEPSEEADAEGESQGGSTPQQPNRSWNRGITMDTPMRAPVQADGAQANEPPRLTREELSNLGPRRSLSDSDPAKPCLSREKREFREAWVEQKPCEWPQDILELLQRPKLPWQSRLSSKSLDALAPVSSENLRFSAGAFSLPHPEKASSKGADSFFVGTEGMSLGVADGVGEWEWRFGVSARAFADGIMSGCQDFLETTDGLTPPSELAQEALKQGFETTKSFGSATAIVATLERDGRIGAANIGDS</sequence>
<feature type="non-terminal residue" evidence="3">
    <location>
        <position position="355"/>
    </location>
</feature>
<organism evidence="3 4">
    <name type="scientific">Polarella glacialis</name>
    <name type="common">Dinoflagellate</name>
    <dbReference type="NCBI Taxonomy" id="89957"/>
    <lineage>
        <taxon>Eukaryota</taxon>
        <taxon>Sar</taxon>
        <taxon>Alveolata</taxon>
        <taxon>Dinophyceae</taxon>
        <taxon>Suessiales</taxon>
        <taxon>Suessiaceae</taxon>
        <taxon>Polarella</taxon>
    </lineage>
</organism>
<keyword evidence="1" id="KW-0479">Metal-binding</keyword>
<dbReference type="PANTHER" id="PTHR12320:SF1">
    <property type="entry name" value="PROTEIN PHOSPHATASE PTC7 HOMOLOG"/>
    <property type="match status" value="1"/>
</dbReference>
<dbReference type="EMBL" id="CAJNNV010007211">
    <property type="protein sequence ID" value="CAE8594634.1"/>
    <property type="molecule type" value="Genomic_DNA"/>
</dbReference>
<reference evidence="3" key="1">
    <citation type="submission" date="2021-02" db="EMBL/GenBank/DDBJ databases">
        <authorList>
            <person name="Dougan E. K."/>
            <person name="Rhodes N."/>
            <person name="Thang M."/>
            <person name="Chan C."/>
        </authorList>
    </citation>
    <scope>NUCLEOTIDE SEQUENCE</scope>
</reference>
<feature type="compositionally biased region" description="Acidic residues" evidence="2">
    <location>
        <begin position="104"/>
        <end position="120"/>
    </location>
</feature>
<keyword evidence="4" id="KW-1185">Reference proteome</keyword>
<feature type="region of interest" description="Disordered" evidence="2">
    <location>
        <begin position="54"/>
        <end position="187"/>
    </location>
</feature>
<comment type="similarity">
    <text evidence="1">Belongs to the PP2C family.</text>
</comment>
<dbReference type="OrthoDB" id="60843at2759"/>
<feature type="compositionally biased region" description="Polar residues" evidence="2">
    <location>
        <begin position="124"/>
        <end position="137"/>
    </location>
</feature>
<gene>
    <name evidence="3" type="ORF">PGLA1383_LOCUS13160</name>
</gene>
<dbReference type="Proteomes" id="UP000654075">
    <property type="component" value="Unassembled WGS sequence"/>
</dbReference>
<dbReference type="InterPro" id="IPR036457">
    <property type="entry name" value="PPM-type-like_dom_sf"/>
</dbReference>
<feature type="region of interest" description="Disordered" evidence="2">
    <location>
        <begin position="1"/>
        <end position="21"/>
    </location>
</feature>
<evidence type="ECO:0000256" key="2">
    <source>
        <dbReference type="SAM" id="MobiDB-lite"/>
    </source>
</evidence>
<dbReference type="GO" id="GO:0004722">
    <property type="term" value="F:protein serine/threonine phosphatase activity"/>
    <property type="evidence" value="ECO:0007669"/>
    <property type="project" value="UniProtKB-EC"/>
</dbReference>
<comment type="caution">
    <text evidence="3">The sequence shown here is derived from an EMBL/GenBank/DDBJ whole genome shotgun (WGS) entry which is preliminary data.</text>
</comment>